<dbReference type="EMBL" id="CAGKOT010000075">
    <property type="protein sequence ID" value="CAB5392078.1"/>
    <property type="molecule type" value="Genomic_DNA"/>
</dbReference>
<dbReference type="AlphaFoldDB" id="A0A915ZUX7"/>
<proteinExistence type="predicted"/>
<dbReference type="Proteomes" id="UP000684084">
    <property type="component" value="Unassembled WGS sequence"/>
</dbReference>
<reference evidence="2" key="1">
    <citation type="submission" date="2020-05" db="EMBL/GenBank/DDBJ databases">
        <authorList>
            <person name="Rincon C."/>
            <person name="Sanders R I."/>
            <person name="Robbins C."/>
            <person name="Chaturvedi A."/>
        </authorList>
    </citation>
    <scope>NUCLEOTIDE SEQUENCE</scope>
    <source>
        <strain evidence="2">CHB12</strain>
    </source>
</reference>
<protein>
    <submittedName>
        <fullName evidence="2">Uncharacterized protein</fullName>
    </submittedName>
</protein>
<accession>A0A915ZUX7</accession>
<sequence length="145" mass="16564">MPSAPTLHRTTILGWRENDHAPRPRHRDANPSRRREFRYRHFLSRSAGPGHRPRPAAGRHATPADTARGRVDGGRRQISARSGRPRQHGVDAGAAYPVRRSRRDRGVARATPLHPGARPARARLGIGRPPERHRRSHERRRERRS</sequence>
<evidence type="ECO:0000256" key="1">
    <source>
        <dbReference type="SAM" id="MobiDB-lite"/>
    </source>
</evidence>
<feature type="region of interest" description="Disordered" evidence="1">
    <location>
        <begin position="1"/>
        <end position="145"/>
    </location>
</feature>
<comment type="caution">
    <text evidence="2">The sequence shown here is derived from an EMBL/GenBank/DDBJ whole genome shotgun (WGS) entry which is preliminary data.</text>
</comment>
<gene>
    <name evidence="2" type="ORF">CHRIB12_LOCUS22244</name>
</gene>
<feature type="compositionally biased region" description="Basic and acidic residues" evidence="1">
    <location>
        <begin position="16"/>
        <end position="34"/>
    </location>
</feature>
<feature type="compositionally biased region" description="Basic residues" evidence="1">
    <location>
        <begin position="131"/>
        <end position="145"/>
    </location>
</feature>
<evidence type="ECO:0000313" key="3">
    <source>
        <dbReference type="Proteomes" id="UP000684084"/>
    </source>
</evidence>
<organism evidence="2 3">
    <name type="scientific">Rhizophagus irregularis</name>
    <dbReference type="NCBI Taxonomy" id="588596"/>
    <lineage>
        <taxon>Eukaryota</taxon>
        <taxon>Fungi</taxon>
        <taxon>Fungi incertae sedis</taxon>
        <taxon>Mucoromycota</taxon>
        <taxon>Glomeromycotina</taxon>
        <taxon>Glomeromycetes</taxon>
        <taxon>Glomerales</taxon>
        <taxon>Glomeraceae</taxon>
        <taxon>Rhizophagus</taxon>
    </lineage>
</organism>
<name>A0A915ZUX7_9GLOM</name>
<evidence type="ECO:0000313" key="2">
    <source>
        <dbReference type="EMBL" id="CAB5392078.1"/>
    </source>
</evidence>